<reference evidence="9" key="1">
    <citation type="submission" date="2019-03" db="EMBL/GenBank/DDBJ databases">
        <authorList>
            <person name="Ashton P.M."/>
            <person name="Dallman T."/>
            <person name="Nair S."/>
            <person name="De Pinna E."/>
            <person name="Peters T."/>
            <person name="Grant K."/>
        </authorList>
    </citation>
    <scope>NUCLEOTIDE SEQUENCE [LARGE SCALE GENOMIC DNA]</scope>
    <source>
        <strain evidence="9">161826</strain>
    </source>
</reference>
<sequence>MDGLRIEIFSEEVEYELSNFDCGEEYLNTFLTDHLKRQHKSKILRGYVLVTREDKPRVMGYYTLSGSCFEKILLPSKTQQKRVPYKNVPSVTLGRLAIDNSIHHQGYGETLVTHAMKVVYQASQAVGIHGMFVEALNDNAKKFYLRLGFIQLKEENCNSLFYPTKSIEELFEVKDEQN</sequence>
<dbReference type="Proteomes" id="UP000839738">
    <property type="component" value="Unassembled WGS sequence"/>
</dbReference>
<evidence type="ECO:0000256" key="1">
    <source>
        <dbReference type="ARBA" id="ARBA00009342"/>
    </source>
</evidence>
<evidence type="ECO:0000256" key="2">
    <source>
        <dbReference type="ARBA" id="ARBA00022491"/>
    </source>
</evidence>
<evidence type="ECO:0000256" key="7">
    <source>
        <dbReference type="ARBA" id="ARBA00049880"/>
    </source>
</evidence>
<keyword evidence="5 9" id="KW-0808">Transferase</keyword>
<dbReference type="EMBL" id="AAIFEU010000014">
    <property type="protein sequence ID" value="ECD6073945.1"/>
    <property type="molecule type" value="Genomic_DNA"/>
</dbReference>
<name>A0A5Y2FLC0_SALNE</name>
<dbReference type="InterPro" id="IPR000182">
    <property type="entry name" value="GNAT_dom"/>
</dbReference>
<dbReference type="Pfam" id="PF13508">
    <property type="entry name" value="Acetyltransf_7"/>
    <property type="match status" value="1"/>
</dbReference>
<organism evidence="9">
    <name type="scientific">Salmonella newport</name>
    <dbReference type="NCBI Taxonomy" id="108619"/>
    <lineage>
        <taxon>Bacteria</taxon>
        <taxon>Pseudomonadati</taxon>
        <taxon>Pseudomonadota</taxon>
        <taxon>Gammaproteobacteria</taxon>
        <taxon>Enterobacterales</taxon>
        <taxon>Enterobacteriaceae</taxon>
        <taxon>Salmonella</taxon>
    </lineage>
</organism>
<keyword evidence="2" id="KW-0678">Repressor</keyword>
<keyword evidence="3" id="KW-0694">RNA-binding</keyword>
<dbReference type="PROSITE" id="PS51186">
    <property type="entry name" value="GNAT"/>
    <property type="match status" value="1"/>
</dbReference>
<accession>A0A5Y2FLC0</accession>
<comment type="similarity">
    <text evidence="1">Belongs to the acetyltransferase family. GNAT subfamily.</text>
</comment>
<evidence type="ECO:0000256" key="6">
    <source>
        <dbReference type="ARBA" id="ARBA00023315"/>
    </source>
</evidence>
<evidence type="ECO:0000256" key="3">
    <source>
        <dbReference type="ARBA" id="ARBA00022555"/>
    </source>
</evidence>
<gene>
    <name evidence="9" type="ORF">E2D65_15570</name>
</gene>
<evidence type="ECO:0000313" key="9">
    <source>
        <dbReference type="EMBL" id="ECD6073945.1"/>
    </source>
</evidence>
<dbReference type="PANTHER" id="PTHR36449:SF1">
    <property type="entry name" value="ACETYLTRANSFERASE"/>
    <property type="match status" value="1"/>
</dbReference>
<dbReference type="GO" id="GO:0016747">
    <property type="term" value="F:acyltransferase activity, transferring groups other than amino-acyl groups"/>
    <property type="evidence" value="ECO:0007669"/>
    <property type="project" value="InterPro"/>
</dbReference>
<dbReference type="GO" id="GO:0000049">
    <property type="term" value="F:tRNA binding"/>
    <property type="evidence" value="ECO:0007669"/>
    <property type="project" value="UniProtKB-KW"/>
</dbReference>
<proteinExistence type="inferred from homology"/>
<keyword evidence="6" id="KW-0012">Acyltransferase</keyword>
<feature type="domain" description="N-acetyltransferase" evidence="8">
    <location>
        <begin position="4"/>
        <end position="168"/>
    </location>
</feature>
<dbReference type="PANTHER" id="PTHR36449">
    <property type="entry name" value="ACETYLTRANSFERASE-RELATED"/>
    <property type="match status" value="1"/>
</dbReference>
<evidence type="ECO:0000256" key="5">
    <source>
        <dbReference type="ARBA" id="ARBA00022679"/>
    </source>
</evidence>
<dbReference type="Gene3D" id="3.40.630.30">
    <property type="match status" value="1"/>
</dbReference>
<keyword evidence="4" id="KW-1277">Toxin-antitoxin system</keyword>
<dbReference type="SUPFAM" id="SSF55729">
    <property type="entry name" value="Acyl-CoA N-acyltransferases (Nat)"/>
    <property type="match status" value="1"/>
</dbReference>
<protein>
    <submittedName>
        <fullName evidence="9">GNAT family N-acetyltransferase</fullName>
    </submittedName>
</protein>
<comment type="catalytic activity">
    <reaction evidence="7">
        <text>glycyl-tRNA(Gly) + acetyl-CoA = N-acetylglycyl-tRNA(Gly) + CoA + H(+)</text>
        <dbReference type="Rhea" id="RHEA:81867"/>
        <dbReference type="Rhea" id="RHEA-COMP:9683"/>
        <dbReference type="Rhea" id="RHEA-COMP:19766"/>
        <dbReference type="ChEBI" id="CHEBI:15378"/>
        <dbReference type="ChEBI" id="CHEBI:57287"/>
        <dbReference type="ChEBI" id="CHEBI:57288"/>
        <dbReference type="ChEBI" id="CHEBI:78522"/>
        <dbReference type="ChEBI" id="CHEBI:232036"/>
    </reaction>
</comment>
<evidence type="ECO:0000259" key="8">
    <source>
        <dbReference type="PROSITE" id="PS51186"/>
    </source>
</evidence>
<dbReference type="InterPro" id="IPR016181">
    <property type="entry name" value="Acyl_CoA_acyltransferase"/>
</dbReference>
<keyword evidence="3" id="KW-0820">tRNA-binding</keyword>
<dbReference type="AlphaFoldDB" id="A0A5Y2FLC0"/>
<comment type="caution">
    <text evidence="9">The sequence shown here is derived from an EMBL/GenBank/DDBJ whole genome shotgun (WGS) entry which is preliminary data.</text>
</comment>
<evidence type="ECO:0000256" key="4">
    <source>
        <dbReference type="ARBA" id="ARBA00022649"/>
    </source>
</evidence>